<name>A0ACB8ZME3_CICIN</name>
<evidence type="ECO:0000313" key="2">
    <source>
        <dbReference type="Proteomes" id="UP001055811"/>
    </source>
</evidence>
<protein>
    <submittedName>
        <fullName evidence="1">Uncharacterized protein</fullName>
    </submittedName>
</protein>
<gene>
    <name evidence="1" type="ORF">L2E82_43196</name>
</gene>
<keyword evidence="2" id="KW-1185">Reference proteome</keyword>
<comment type="caution">
    <text evidence="1">The sequence shown here is derived from an EMBL/GenBank/DDBJ whole genome shotgun (WGS) entry which is preliminary data.</text>
</comment>
<accession>A0ACB8ZME3</accession>
<sequence length="223" mass="24798">MAETKQLVLVVEGTDALRPHWPTIVSNYLEKVIRSYCGTDNQKELALVIFNNHEARNSLFLFFLSSTGDIPFGAAATAEGLSEALMMFPYVNGFQNGRLEKHCILVAASNPYPHPTPVYTPPCFIPPHYKVMKTGNLLCDAETVAKSFSTSFVSLSVISPWRNIPKLEAIYNAANGLLPKTGRNIRIMTNPENLVLISEHFIEARLALSQPEITKVPPKRAVW</sequence>
<reference evidence="1 2" key="2">
    <citation type="journal article" date="2022" name="Mol. Ecol. Resour.">
        <title>The genomes of chicory, endive, great burdock and yacon provide insights into Asteraceae paleo-polyploidization history and plant inulin production.</title>
        <authorList>
            <person name="Fan W."/>
            <person name="Wang S."/>
            <person name="Wang H."/>
            <person name="Wang A."/>
            <person name="Jiang F."/>
            <person name="Liu H."/>
            <person name="Zhao H."/>
            <person name="Xu D."/>
            <person name="Zhang Y."/>
        </authorList>
    </citation>
    <scope>NUCLEOTIDE SEQUENCE [LARGE SCALE GENOMIC DNA]</scope>
    <source>
        <strain evidence="2">cv. Punajuju</strain>
        <tissue evidence="1">Leaves</tissue>
    </source>
</reference>
<reference evidence="2" key="1">
    <citation type="journal article" date="2022" name="Mol. Ecol. Resour.">
        <title>The genomes of chicory, endive, great burdock and yacon provide insights into Asteraceae palaeo-polyploidization history and plant inulin production.</title>
        <authorList>
            <person name="Fan W."/>
            <person name="Wang S."/>
            <person name="Wang H."/>
            <person name="Wang A."/>
            <person name="Jiang F."/>
            <person name="Liu H."/>
            <person name="Zhao H."/>
            <person name="Xu D."/>
            <person name="Zhang Y."/>
        </authorList>
    </citation>
    <scope>NUCLEOTIDE SEQUENCE [LARGE SCALE GENOMIC DNA]</scope>
    <source>
        <strain evidence="2">cv. Punajuju</strain>
    </source>
</reference>
<proteinExistence type="predicted"/>
<evidence type="ECO:0000313" key="1">
    <source>
        <dbReference type="EMBL" id="KAI3699134.1"/>
    </source>
</evidence>
<dbReference type="EMBL" id="CM042016">
    <property type="protein sequence ID" value="KAI3699134.1"/>
    <property type="molecule type" value="Genomic_DNA"/>
</dbReference>
<organism evidence="1 2">
    <name type="scientific">Cichorium intybus</name>
    <name type="common">Chicory</name>
    <dbReference type="NCBI Taxonomy" id="13427"/>
    <lineage>
        <taxon>Eukaryota</taxon>
        <taxon>Viridiplantae</taxon>
        <taxon>Streptophyta</taxon>
        <taxon>Embryophyta</taxon>
        <taxon>Tracheophyta</taxon>
        <taxon>Spermatophyta</taxon>
        <taxon>Magnoliopsida</taxon>
        <taxon>eudicotyledons</taxon>
        <taxon>Gunneridae</taxon>
        <taxon>Pentapetalae</taxon>
        <taxon>asterids</taxon>
        <taxon>campanulids</taxon>
        <taxon>Asterales</taxon>
        <taxon>Asteraceae</taxon>
        <taxon>Cichorioideae</taxon>
        <taxon>Cichorieae</taxon>
        <taxon>Cichoriinae</taxon>
        <taxon>Cichorium</taxon>
    </lineage>
</organism>
<dbReference type="Proteomes" id="UP001055811">
    <property type="component" value="Linkage Group LG08"/>
</dbReference>